<dbReference type="SMART" id="SM00028">
    <property type="entry name" value="TPR"/>
    <property type="match status" value="2"/>
</dbReference>
<reference evidence="3" key="1">
    <citation type="submission" date="2018-05" db="EMBL/GenBank/DDBJ databases">
        <authorList>
            <person name="Lanie J.A."/>
            <person name="Ng W.-L."/>
            <person name="Kazmierczak K.M."/>
            <person name="Andrzejewski T.M."/>
            <person name="Davidsen T.M."/>
            <person name="Wayne K.J."/>
            <person name="Tettelin H."/>
            <person name="Glass J.I."/>
            <person name="Rusch D."/>
            <person name="Podicherti R."/>
            <person name="Tsui H.-C.T."/>
            <person name="Winkler M.E."/>
        </authorList>
    </citation>
    <scope>NUCLEOTIDE SEQUENCE</scope>
</reference>
<keyword evidence="2" id="KW-0802">TPR repeat</keyword>
<dbReference type="Pfam" id="PF13414">
    <property type="entry name" value="TPR_11"/>
    <property type="match status" value="1"/>
</dbReference>
<dbReference type="Pfam" id="PF13432">
    <property type="entry name" value="TPR_16"/>
    <property type="match status" value="1"/>
</dbReference>
<dbReference type="PANTHER" id="PTHR44943">
    <property type="entry name" value="CELLULOSE SYNTHASE OPERON PROTEIN C"/>
    <property type="match status" value="1"/>
</dbReference>
<name>A0A382VC64_9ZZZZ</name>
<evidence type="ECO:0000313" key="3">
    <source>
        <dbReference type="EMBL" id="SVD44136.1"/>
    </source>
</evidence>
<protein>
    <submittedName>
        <fullName evidence="3">Uncharacterized protein</fullName>
    </submittedName>
</protein>
<proteinExistence type="predicted"/>
<sequence>MKIYKFFLLVLLTMQFSFSTAVADPSSSNDYDDDAKPVNLDYKRGYDEVSNGNYQLAIKYLLKAAKTSPDNPDVYNLLGFSHRKLDKLEESFMYYNRALKLNPRHLGANEYIGELYLRTNNLKKAEEHLKILDDICFFGCDEYDDLKESIEKYKKNME</sequence>
<organism evidence="3">
    <name type="scientific">marine metagenome</name>
    <dbReference type="NCBI Taxonomy" id="408172"/>
    <lineage>
        <taxon>unclassified sequences</taxon>
        <taxon>metagenomes</taxon>
        <taxon>ecological metagenomes</taxon>
    </lineage>
</organism>
<gene>
    <name evidence="3" type="ORF">METZ01_LOCUS396990</name>
</gene>
<accession>A0A382VC64</accession>
<dbReference type="InterPro" id="IPR019734">
    <property type="entry name" value="TPR_rpt"/>
</dbReference>
<dbReference type="InterPro" id="IPR051685">
    <property type="entry name" value="Ycf3/AcsC/BcsC/TPR_MFPF"/>
</dbReference>
<dbReference type="SUPFAM" id="SSF48452">
    <property type="entry name" value="TPR-like"/>
    <property type="match status" value="1"/>
</dbReference>
<dbReference type="Gene3D" id="1.25.40.10">
    <property type="entry name" value="Tetratricopeptide repeat domain"/>
    <property type="match status" value="1"/>
</dbReference>
<evidence type="ECO:0000256" key="2">
    <source>
        <dbReference type="ARBA" id="ARBA00022803"/>
    </source>
</evidence>
<dbReference type="PROSITE" id="PS50005">
    <property type="entry name" value="TPR"/>
    <property type="match status" value="1"/>
</dbReference>
<keyword evidence="1" id="KW-0677">Repeat</keyword>
<evidence type="ECO:0000256" key="1">
    <source>
        <dbReference type="ARBA" id="ARBA00022737"/>
    </source>
</evidence>
<dbReference type="AlphaFoldDB" id="A0A382VC64"/>
<dbReference type="EMBL" id="UINC01150857">
    <property type="protein sequence ID" value="SVD44136.1"/>
    <property type="molecule type" value="Genomic_DNA"/>
</dbReference>
<dbReference type="PANTHER" id="PTHR44943:SF8">
    <property type="entry name" value="TPR REPEAT-CONTAINING PROTEIN MJ0263"/>
    <property type="match status" value="1"/>
</dbReference>
<dbReference type="InterPro" id="IPR011990">
    <property type="entry name" value="TPR-like_helical_dom_sf"/>
</dbReference>